<proteinExistence type="predicted"/>
<dbReference type="PANTHER" id="PTHR10881">
    <property type="entry name" value="GOLGIN SUBFAMILY A MEMBER-RELATED"/>
    <property type="match status" value="1"/>
</dbReference>
<name>A0AAW1U3R7_9CUCU</name>
<organism evidence="5 6">
    <name type="scientific">Henosepilachna vigintioctopunctata</name>
    <dbReference type="NCBI Taxonomy" id="420089"/>
    <lineage>
        <taxon>Eukaryota</taxon>
        <taxon>Metazoa</taxon>
        <taxon>Ecdysozoa</taxon>
        <taxon>Arthropoda</taxon>
        <taxon>Hexapoda</taxon>
        <taxon>Insecta</taxon>
        <taxon>Pterygota</taxon>
        <taxon>Neoptera</taxon>
        <taxon>Endopterygota</taxon>
        <taxon>Coleoptera</taxon>
        <taxon>Polyphaga</taxon>
        <taxon>Cucujiformia</taxon>
        <taxon>Coccinelloidea</taxon>
        <taxon>Coccinellidae</taxon>
        <taxon>Epilachninae</taxon>
        <taxon>Epilachnini</taxon>
        <taxon>Henosepilachna</taxon>
    </lineage>
</organism>
<evidence type="ECO:0000313" key="6">
    <source>
        <dbReference type="Proteomes" id="UP001431783"/>
    </source>
</evidence>
<dbReference type="Proteomes" id="UP001431783">
    <property type="component" value="Unassembled WGS sequence"/>
</dbReference>
<dbReference type="GO" id="GO:0007030">
    <property type="term" value="P:Golgi organization"/>
    <property type="evidence" value="ECO:0007669"/>
    <property type="project" value="TreeGrafter"/>
</dbReference>
<dbReference type="AlphaFoldDB" id="A0AAW1U3R7"/>
<gene>
    <name evidence="5" type="ORF">WA026_022066</name>
</gene>
<protein>
    <recommendedName>
        <fullName evidence="4">Golgin subfamily A conserved domain-containing protein</fullName>
    </recommendedName>
</protein>
<feature type="coiled-coil region" evidence="2">
    <location>
        <begin position="914"/>
        <end position="1054"/>
    </location>
</feature>
<feature type="domain" description="Golgin subfamily A conserved" evidence="4">
    <location>
        <begin position="821"/>
        <end position="1056"/>
    </location>
</feature>
<dbReference type="GO" id="GO:0032580">
    <property type="term" value="C:Golgi cisterna membrane"/>
    <property type="evidence" value="ECO:0007669"/>
    <property type="project" value="TreeGrafter"/>
</dbReference>
<reference evidence="5 6" key="1">
    <citation type="submission" date="2023-03" db="EMBL/GenBank/DDBJ databases">
        <title>Genome insight into feeding habits of ladybird beetles.</title>
        <authorList>
            <person name="Li H.-S."/>
            <person name="Huang Y.-H."/>
            <person name="Pang H."/>
        </authorList>
    </citation>
    <scope>NUCLEOTIDE SEQUENCE [LARGE SCALE GENOMIC DNA]</scope>
    <source>
        <strain evidence="5">SYSU_2023b</strain>
        <tissue evidence="5">Whole body</tissue>
    </source>
</reference>
<accession>A0AAW1U3R7</accession>
<evidence type="ECO:0000259" key="4">
    <source>
        <dbReference type="Pfam" id="PF15070"/>
    </source>
</evidence>
<feature type="coiled-coil region" evidence="2">
    <location>
        <begin position="745"/>
        <end position="875"/>
    </location>
</feature>
<feature type="coiled-coil region" evidence="2">
    <location>
        <begin position="607"/>
        <end position="706"/>
    </location>
</feature>
<comment type="caution">
    <text evidence="5">The sequence shown here is derived from an EMBL/GenBank/DDBJ whole genome shotgun (WGS) entry which is preliminary data.</text>
</comment>
<evidence type="ECO:0000256" key="3">
    <source>
        <dbReference type="SAM" id="MobiDB-lite"/>
    </source>
</evidence>
<keyword evidence="6" id="KW-1185">Reference proteome</keyword>
<feature type="coiled-coil region" evidence="2">
    <location>
        <begin position="455"/>
        <end position="559"/>
    </location>
</feature>
<evidence type="ECO:0000256" key="1">
    <source>
        <dbReference type="ARBA" id="ARBA00023054"/>
    </source>
</evidence>
<evidence type="ECO:0000256" key="2">
    <source>
        <dbReference type="SAM" id="Coils"/>
    </source>
</evidence>
<dbReference type="InterPro" id="IPR043976">
    <property type="entry name" value="GOLGA_cons_dom"/>
</dbReference>
<dbReference type="Gene3D" id="1.10.287.1490">
    <property type="match status" value="1"/>
</dbReference>
<dbReference type="InterPro" id="IPR024858">
    <property type="entry name" value="GOLGA"/>
</dbReference>
<dbReference type="GO" id="GO:0000137">
    <property type="term" value="C:Golgi cis cisterna"/>
    <property type="evidence" value="ECO:0007669"/>
    <property type="project" value="TreeGrafter"/>
</dbReference>
<dbReference type="Pfam" id="PF15070">
    <property type="entry name" value="GOLGA2L5"/>
    <property type="match status" value="1"/>
</dbReference>
<dbReference type="EMBL" id="JARQZJ010000048">
    <property type="protein sequence ID" value="KAK9878426.1"/>
    <property type="molecule type" value="Genomic_DNA"/>
</dbReference>
<sequence>MADGSARSVAEKLAAAKKKHKAYLKEKILKSKGNNIQDAHFTDTVNQPHSTHLNANTKLDWTEPSSADVNETKDLDTTLEPDFPLPQYSMDYNSQLQTSSLPDPLSFFDNFSSVGATFQNLAQPLASFFNNSTNLPVDDLVELPNQICVDESNAYSDCKSLNINSIPEKNDQIFSYENFKSNAISNIPRDNKNLELKGNFENEHLPRNQNYDHFADNSNAIKNEESFKLIQEYPSNTLNNKLHNDVSNDDSENISSQVDSFQICQENMHIAFEVTPEIVAYVTEDDTNINSESNQIKENNELLQTDNSQNEIQYSNIQVQEKKPDGTEEFIKDGQKLLDSSDVTLYPDYLYKRNKELQELLESQNVCYASLTSQLQESEIKYSKLLSDFETLKIQKEDNEESLRTDGEMQNDLSKLRNELQCHLQTIGLLVAEKTELSASLNNTQLSLENEISNNLELKEKMERMKEFSSNLEKELESIKLEKNSLYGSHKEQMTMLNNTQESYNKLKNEHDEVVQDLLESKEQFKSVTERNKNLENDINELRGQLSLANIKIQQLTLDEAAVQENQLHKLMQEKFEFQKQISFLNDTLKSISKEREESDVQYQQYAEQLNAQIRNLDGKIDYYQKENEQLRIQEENRIKHIGDLEKQLQTIQNDNNTFNSQRSINMLKREIETVMETTEQLQAQKDDLNASLTKALIEKELLQKDLDSCKFSINQLESTVEQLRGSQPDNAVLLATMESDKVAASRAIAQNNELKRQMEGMQEVLLKVNNDNVQLTENVSLERKTNKELFEKLQRTEISLQTLTEAIEIKDKELINLREKLEMINRQEVHQEHIYDRLRHYEAQDHSSSLQKELQDAKHMISHLTNELNILKQNQLNQTNQINQIDICQTHEVAQIGQTLSLDEKVSETSSTVSDLKSQLITLQMRNSELESLLQNLRTDFLRNESKRIDANGNESLDKETAMRHLEKKFLRTMEEIARLTEEKQRLEHLVLQLQGETETIGEYVSLYQQQRSILKQRALEKDQQLQQLTNDRETIKANLDRLNSLVNKLILEKGAITKELMEQHEHFNREHDDLCDEHQKIHQEINKITGDGFRNSGISDSANTEVAAEIMSLLSEIKSSNLVQPAEDIHHCPWCSGKLITV</sequence>
<evidence type="ECO:0000313" key="5">
    <source>
        <dbReference type="EMBL" id="KAK9878426.1"/>
    </source>
</evidence>
<keyword evidence="1 2" id="KW-0175">Coiled coil</keyword>
<dbReference type="GO" id="GO:0005801">
    <property type="term" value="C:cis-Golgi network"/>
    <property type="evidence" value="ECO:0007669"/>
    <property type="project" value="TreeGrafter"/>
</dbReference>
<dbReference type="PANTHER" id="PTHR10881:SF46">
    <property type="entry name" value="GOLGIN SUBFAMILY A MEMBER 2"/>
    <property type="match status" value="1"/>
</dbReference>
<feature type="region of interest" description="Disordered" evidence="3">
    <location>
        <begin position="42"/>
        <end position="69"/>
    </location>
</feature>